<feature type="region of interest" description="Disordered" evidence="1">
    <location>
        <begin position="1"/>
        <end position="42"/>
    </location>
</feature>
<dbReference type="EMBL" id="KV875100">
    <property type="protein sequence ID" value="OIW27012.1"/>
    <property type="molecule type" value="Genomic_DNA"/>
</dbReference>
<dbReference type="CDD" id="cd18186">
    <property type="entry name" value="BTB_POZ_ZBTB_KLHL-like"/>
    <property type="match status" value="1"/>
</dbReference>
<evidence type="ECO:0008006" key="4">
    <source>
        <dbReference type="Google" id="ProtNLM"/>
    </source>
</evidence>
<evidence type="ECO:0000256" key="1">
    <source>
        <dbReference type="SAM" id="MobiDB-lite"/>
    </source>
</evidence>
<dbReference type="SUPFAM" id="SSF54695">
    <property type="entry name" value="POZ domain"/>
    <property type="match status" value="1"/>
</dbReference>
<keyword evidence="3" id="KW-1185">Reference proteome</keyword>
<evidence type="ECO:0000313" key="3">
    <source>
        <dbReference type="Proteomes" id="UP000182658"/>
    </source>
</evidence>
<accession>A0A1J7JCN0</accession>
<gene>
    <name evidence="2" type="ORF">CONLIGDRAFT_621129</name>
</gene>
<sequence>MTRSSSKRNRRHVSDDEGEESAAGPSTSKRARPSPDVSGAVELDPEGDAIFAFKNPDSASDETIKFLVSSKVLSLASPVFCKMFSPQFQEGTRVRNGERPCIDLEEDDPTAMNVILRILHFQSDDISFDLSRAEFASIAVHSDKYDCRRALRGWVRGWWHANEFDAMFDLTSEEVGLTLLAAYMFRFTSLPRLAADAAKHLKPDFLGKWQEHETISLLPETLKVAVHTWLADGVDYVQGRLQAIEGSLLRPGKGYLVPFSWECLHCGKLFEYGDGPADMKCSCGRTVVERYCTTQSRVCDYLNILRLVGLHHSFQPFKTLSILQIAIFVKEISGYRHTHICQGKERCPLVVQLRDLCLEVDHRLDLMNVERFECVGLGSKVTT</sequence>
<dbReference type="Gene3D" id="3.30.710.10">
    <property type="entry name" value="Potassium Channel Kv1.1, Chain A"/>
    <property type="match status" value="1"/>
</dbReference>
<organism evidence="2 3">
    <name type="scientific">Coniochaeta ligniaria NRRL 30616</name>
    <dbReference type="NCBI Taxonomy" id="1408157"/>
    <lineage>
        <taxon>Eukaryota</taxon>
        <taxon>Fungi</taxon>
        <taxon>Dikarya</taxon>
        <taxon>Ascomycota</taxon>
        <taxon>Pezizomycotina</taxon>
        <taxon>Sordariomycetes</taxon>
        <taxon>Sordariomycetidae</taxon>
        <taxon>Coniochaetales</taxon>
        <taxon>Coniochaetaceae</taxon>
        <taxon>Coniochaeta</taxon>
    </lineage>
</organism>
<dbReference type="InterPro" id="IPR011333">
    <property type="entry name" value="SKP1/BTB/POZ_sf"/>
</dbReference>
<dbReference type="AlphaFoldDB" id="A0A1J7JCN0"/>
<protein>
    <recommendedName>
        <fullName evidence="4">BTB domain-containing protein</fullName>
    </recommendedName>
</protein>
<proteinExistence type="predicted"/>
<dbReference type="InParanoid" id="A0A1J7JCN0"/>
<evidence type="ECO:0000313" key="2">
    <source>
        <dbReference type="EMBL" id="OIW27012.1"/>
    </source>
</evidence>
<dbReference type="Proteomes" id="UP000182658">
    <property type="component" value="Unassembled WGS sequence"/>
</dbReference>
<name>A0A1J7JCN0_9PEZI</name>
<reference evidence="2 3" key="1">
    <citation type="submission" date="2016-10" db="EMBL/GenBank/DDBJ databases">
        <title>Draft genome sequence of Coniochaeta ligniaria NRRL30616, a lignocellulolytic fungus for bioabatement of inhibitors in plant biomass hydrolysates.</title>
        <authorList>
            <consortium name="DOE Joint Genome Institute"/>
            <person name="Jimenez D.J."/>
            <person name="Hector R.E."/>
            <person name="Riley R."/>
            <person name="Sun H."/>
            <person name="Grigoriev I.V."/>
            <person name="Van Elsas J.D."/>
            <person name="Nichols N.N."/>
        </authorList>
    </citation>
    <scope>NUCLEOTIDE SEQUENCE [LARGE SCALE GENOMIC DNA]</scope>
    <source>
        <strain evidence="2 3">NRRL 30616</strain>
    </source>
</reference>
<dbReference type="OrthoDB" id="5326346at2759"/>
<dbReference type="STRING" id="1408157.A0A1J7JCN0"/>
<feature type="compositionally biased region" description="Basic residues" evidence="1">
    <location>
        <begin position="1"/>
        <end position="11"/>
    </location>
</feature>